<evidence type="ECO:0000313" key="14">
    <source>
        <dbReference type="Proteomes" id="UP001472866"/>
    </source>
</evidence>
<dbReference type="PANTHER" id="PTHR23135:SF4">
    <property type="entry name" value="UDP-N-ACETYLMURAMOYL-L-ALANYL-D-GLUTAMATE--2,6-DIAMINOPIMELATE LIGASE MURE HOMOLOG, CHLOROPLASTIC"/>
    <property type="match status" value="1"/>
</dbReference>
<dbReference type="InterPro" id="IPR013221">
    <property type="entry name" value="Mur_ligase_cen"/>
</dbReference>
<dbReference type="Pfam" id="PF02875">
    <property type="entry name" value="Mur_ligase_C"/>
    <property type="match status" value="1"/>
</dbReference>
<feature type="compositionally biased region" description="Low complexity" evidence="9">
    <location>
        <begin position="48"/>
        <end position="61"/>
    </location>
</feature>
<accession>A0AAX4NY37</accession>
<dbReference type="PANTHER" id="PTHR23135">
    <property type="entry name" value="MUR LIGASE FAMILY MEMBER"/>
    <property type="match status" value="1"/>
</dbReference>
<dbReference type="NCBIfam" id="TIGR01085">
    <property type="entry name" value="murE"/>
    <property type="match status" value="1"/>
</dbReference>
<feature type="domain" description="Mur ligase C-terminal" evidence="11">
    <location>
        <begin position="447"/>
        <end position="541"/>
    </location>
</feature>
<name>A0AAX4NY37_9CHLO</name>
<dbReference type="EMBL" id="CP151501">
    <property type="protein sequence ID" value="WZN59017.1"/>
    <property type="molecule type" value="Genomic_DNA"/>
</dbReference>
<keyword evidence="8" id="KW-0961">Cell wall biogenesis/degradation</keyword>
<keyword evidence="6" id="KW-0133">Cell shape</keyword>
<evidence type="ECO:0000259" key="10">
    <source>
        <dbReference type="Pfam" id="PF01225"/>
    </source>
</evidence>
<sequence length="688" mass="75119">MEVLRRQQRLVCAAKARSVPAQSSYRRAVHRALLCGRSRSQIRVRAASEQSSGQSSSQSIERQSDSDRIPAFSVTLGEVVRLLPLVSTPENLNSELAVEGLSNDSREVASNFVYFCIEGTVQDGHDFAAQAAEKGAVAIVASKEVDVHGADVPVLLVEDTQASLAVASKAFYGDPSSRLKTVAVTGTNGKTTTTWLVRGILEEAGFITGLVGTVEYALAEHRLDKWGRVWQSNEEDPTLEMQRTLPAHIVPYLGKYEVQNTTPDALQVQRIMASMLDQGGEAIVMEASSHALAMGRCDNVEVDVGVFTNLSRDHMDFHGDMGSYLNAKLRLFQIVSSAQGAGVVNLDDPAAESFLEEAKGRGLRVLTYSSSPSSGADVVCLSADLSLFKTELVVGVKATGAQIEIESSLLGRANVSNILGAVAAGVAMGYPTDVIAGGIQSTEFVPGRYELINEGQDFAVLVDYAHTPDALANVLDDVKAMGAKRVITVFGCGGCRDTGKRPLMGQIAHEKSDIVFVTSDNPRTENPDVVIDDIVAGFSSELYERFQVDKELGLHWLQDIHNLDPVYIPESTTRRWEKFKYIGNRSRAQKLQNEVKRYVVQERYYAIRLAIGMAQAGDAVVIAGKGHEDYQILADEEYQPVKSWFDDRVESYAALQEMAKIQAAGWRTNELPWTWGKPELPIDPDDLE</sequence>
<evidence type="ECO:0000256" key="7">
    <source>
        <dbReference type="ARBA" id="ARBA00022984"/>
    </source>
</evidence>
<evidence type="ECO:0000259" key="12">
    <source>
        <dbReference type="Pfam" id="PF08245"/>
    </source>
</evidence>
<dbReference type="Gene3D" id="3.90.190.20">
    <property type="entry name" value="Mur ligase, C-terminal domain"/>
    <property type="match status" value="1"/>
</dbReference>
<feature type="domain" description="Mur ligase N-terminal catalytic" evidence="10">
    <location>
        <begin position="98"/>
        <end position="172"/>
    </location>
</feature>
<dbReference type="GO" id="GO:0071555">
    <property type="term" value="P:cell wall organization"/>
    <property type="evidence" value="ECO:0007669"/>
    <property type="project" value="UniProtKB-KW"/>
</dbReference>
<gene>
    <name evidence="13" type="ORF">HKI87_01g05420</name>
</gene>
<dbReference type="GO" id="GO:0004326">
    <property type="term" value="F:tetrahydrofolylpolyglutamate synthase activity"/>
    <property type="evidence" value="ECO:0007669"/>
    <property type="project" value="InterPro"/>
</dbReference>
<reference evidence="13 14" key="1">
    <citation type="submission" date="2024-03" db="EMBL/GenBank/DDBJ databases">
        <title>Complete genome sequence of the green alga Chloropicon roscoffensis RCC1871.</title>
        <authorList>
            <person name="Lemieux C."/>
            <person name="Pombert J.-F."/>
            <person name="Otis C."/>
            <person name="Turmel M."/>
        </authorList>
    </citation>
    <scope>NUCLEOTIDE SEQUENCE [LARGE SCALE GENOMIC DNA]</scope>
    <source>
        <strain evidence="13 14">RCC1871</strain>
    </source>
</reference>
<evidence type="ECO:0000256" key="4">
    <source>
        <dbReference type="ARBA" id="ARBA00022741"/>
    </source>
</evidence>
<feature type="region of interest" description="Disordered" evidence="9">
    <location>
        <begin position="45"/>
        <end position="66"/>
    </location>
</feature>
<dbReference type="GO" id="GO:0008360">
    <property type="term" value="P:regulation of cell shape"/>
    <property type="evidence" value="ECO:0007669"/>
    <property type="project" value="UniProtKB-KW"/>
</dbReference>
<evidence type="ECO:0000313" key="13">
    <source>
        <dbReference type="EMBL" id="WZN59017.1"/>
    </source>
</evidence>
<keyword evidence="14" id="KW-1185">Reference proteome</keyword>
<dbReference type="InterPro" id="IPR005761">
    <property type="entry name" value="UDP-N-AcMur-Glu-dNH2Pim_ligase"/>
</dbReference>
<keyword evidence="7" id="KW-0573">Peptidoglycan synthesis</keyword>
<dbReference type="InterPro" id="IPR000713">
    <property type="entry name" value="Mur_ligase_N"/>
</dbReference>
<keyword evidence="4" id="KW-0547">Nucleotide-binding</keyword>
<keyword evidence="3" id="KW-0436">Ligase</keyword>
<evidence type="ECO:0000256" key="9">
    <source>
        <dbReference type="SAM" id="MobiDB-lite"/>
    </source>
</evidence>
<protein>
    <submittedName>
        <fullName evidence="13">UDP-N-acetylmuramyl-tripeptide synthetase MurE</fullName>
    </submittedName>
</protein>
<dbReference type="InterPro" id="IPR036615">
    <property type="entry name" value="Mur_ligase_C_dom_sf"/>
</dbReference>
<dbReference type="SUPFAM" id="SSF63418">
    <property type="entry name" value="MurE/MurF N-terminal domain"/>
    <property type="match status" value="1"/>
</dbReference>
<dbReference type="InterPro" id="IPR035911">
    <property type="entry name" value="MurE/MurF_N"/>
</dbReference>
<dbReference type="HAMAP" id="MF_00208">
    <property type="entry name" value="MurE"/>
    <property type="match status" value="1"/>
</dbReference>
<evidence type="ECO:0000259" key="11">
    <source>
        <dbReference type="Pfam" id="PF02875"/>
    </source>
</evidence>
<dbReference type="AlphaFoldDB" id="A0AAX4NY37"/>
<dbReference type="InterPro" id="IPR004101">
    <property type="entry name" value="Mur_ligase_C"/>
</dbReference>
<dbReference type="Gene3D" id="3.40.1190.10">
    <property type="entry name" value="Mur-like, catalytic domain"/>
    <property type="match status" value="1"/>
</dbReference>
<dbReference type="SUPFAM" id="SSF53623">
    <property type="entry name" value="MurD-like peptide ligases, catalytic domain"/>
    <property type="match status" value="1"/>
</dbReference>
<dbReference type="Pfam" id="PF01225">
    <property type="entry name" value="Mur_ligase"/>
    <property type="match status" value="1"/>
</dbReference>
<dbReference type="InterPro" id="IPR018109">
    <property type="entry name" value="Folylpolyglutamate_synth_CS"/>
</dbReference>
<evidence type="ECO:0000256" key="2">
    <source>
        <dbReference type="ARBA" id="ARBA00022490"/>
    </source>
</evidence>
<evidence type="ECO:0000256" key="1">
    <source>
        <dbReference type="ARBA" id="ARBA00005898"/>
    </source>
</evidence>
<keyword evidence="2" id="KW-0963">Cytoplasm</keyword>
<feature type="domain" description="Mur ligase central" evidence="12">
    <location>
        <begin position="184"/>
        <end position="424"/>
    </location>
</feature>
<dbReference type="Pfam" id="PF08245">
    <property type="entry name" value="Mur_ligase_M"/>
    <property type="match status" value="1"/>
</dbReference>
<organism evidence="13 14">
    <name type="scientific">Chloropicon roscoffensis</name>
    <dbReference type="NCBI Taxonomy" id="1461544"/>
    <lineage>
        <taxon>Eukaryota</taxon>
        <taxon>Viridiplantae</taxon>
        <taxon>Chlorophyta</taxon>
        <taxon>Chloropicophyceae</taxon>
        <taxon>Chloropicales</taxon>
        <taxon>Chloropicaceae</taxon>
        <taxon>Chloropicon</taxon>
    </lineage>
</organism>
<dbReference type="Proteomes" id="UP001472866">
    <property type="component" value="Chromosome 01"/>
</dbReference>
<dbReference type="GO" id="GO:0005524">
    <property type="term" value="F:ATP binding"/>
    <property type="evidence" value="ECO:0007669"/>
    <property type="project" value="UniProtKB-KW"/>
</dbReference>
<dbReference type="Gene3D" id="3.40.1390.10">
    <property type="entry name" value="MurE/MurF, N-terminal domain"/>
    <property type="match status" value="1"/>
</dbReference>
<dbReference type="PROSITE" id="PS01011">
    <property type="entry name" value="FOLYLPOLYGLU_SYNT_1"/>
    <property type="match status" value="1"/>
</dbReference>
<proteinExistence type="inferred from homology"/>
<evidence type="ECO:0000256" key="5">
    <source>
        <dbReference type="ARBA" id="ARBA00022840"/>
    </source>
</evidence>
<evidence type="ECO:0000256" key="3">
    <source>
        <dbReference type="ARBA" id="ARBA00022598"/>
    </source>
</evidence>
<keyword evidence="5" id="KW-0067">ATP-binding</keyword>
<dbReference type="InterPro" id="IPR036565">
    <property type="entry name" value="Mur-like_cat_sf"/>
</dbReference>
<dbReference type="GO" id="GO:0005737">
    <property type="term" value="C:cytoplasm"/>
    <property type="evidence" value="ECO:0007669"/>
    <property type="project" value="InterPro"/>
</dbReference>
<evidence type="ECO:0000256" key="8">
    <source>
        <dbReference type="ARBA" id="ARBA00023316"/>
    </source>
</evidence>
<comment type="similarity">
    <text evidence="1">Belongs to the MurCDEF family. MurE subfamily.</text>
</comment>
<dbReference type="GO" id="GO:0051301">
    <property type="term" value="P:cell division"/>
    <property type="evidence" value="ECO:0007669"/>
    <property type="project" value="InterPro"/>
</dbReference>
<dbReference type="SUPFAM" id="SSF53244">
    <property type="entry name" value="MurD-like peptide ligases, peptide-binding domain"/>
    <property type="match status" value="1"/>
</dbReference>
<evidence type="ECO:0000256" key="6">
    <source>
        <dbReference type="ARBA" id="ARBA00022960"/>
    </source>
</evidence>